<dbReference type="InterPro" id="IPR002734">
    <property type="entry name" value="RibDG_C"/>
</dbReference>
<dbReference type="STRING" id="504805.SAMN05421505_12946"/>
<dbReference type="EMBL" id="FNCN01000029">
    <property type="protein sequence ID" value="SDH98702.1"/>
    <property type="molecule type" value="Genomic_DNA"/>
</dbReference>
<dbReference type="Pfam" id="PF01872">
    <property type="entry name" value="RibD_C"/>
    <property type="match status" value="1"/>
</dbReference>
<evidence type="ECO:0000313" key="2">
    <source>
        <dbReference type="EMBL" id="SDH98702.1"/>
    </source>
</evidence>
<organism evidence="2 3">
    <name type="scientific">Sinosporangium album</name>
    <dbReference type="NCBI Taxonomy" id="504805"/>
    <lineage>
        <taxon>Bacteria</taxon>
        <taxon>Bacillati</taxon>
        <taxon>Actinomycetota</taxon>
        <taxon>Actinomycetes</taxon>
        <taxon>Streptosporangiales</taxon>
        <taxon>Streptosporangiaceae</taxon>
        <taxon>Sinosporangium</taxon>
    </lineage>
</organism>
<dbReference type="SUPFAM" id="SSF53597">
    <property type="entry name" value="Dihydrofolate reductase-like"/>
    <property type="match status" value="1"/>
</dbReference>
<sequence>MTTFHAFLGCSLDGFIAGPAGELDWLTVFENTGYDAFFESVDAMAMGRSSYDTMRDMAPDYYRGMPIHVLSATLPAGVQPNMGDSAVTVHPDIPSLRAALTKAGVKRAYADGGRTVQSLLAAGLLSDITVTRVPVLIGSGIPLFGLLPNPVQAELVASITTSQGAVQSVYRLPTES</sequence>
<reference evidence="2 3" key="1">
    <citation type="submission" date="2016-10" db="EMBL/GenBank/DDBJ databases">
        <authorList>
            <person name="de Groot N.N."/>
        </authorList>
    </citation>
    <scope>NUCLEOTIDE SEQUENCE [LARGE SCALE GENOMIC DNA]</scope>
    <source>
        <strain evidence="2 3">CPCC 201354</strain>
    </source>
</reference>
<gene>
    <name evidence="2" type="ORF">SAMN05421505_12946</name>
</gene>
<dbReference type="OrthoDB" id="195113at2"/>
<dbReference type="InterPro" id="IPR024072">
    <property type="entry name" value="DHFR-like_dom_sf"/>
</dbReference>
<feature type="domain" description="Bacterial bifunctional deaminase-reductase C-terminal" evidence="1">
    <location>
        <begin position="8"/>
        <end position="165"/>
    </location>
</feature>
<dbReference type="AlphaFoldDB" id="A0A1G8GWE1"/>
<keyword evidence="3" id="KW-1185">Reference proteome</keyword>
<evidence type="ECO:0000313" key="3">
    <source>
        <dbReference type="Proteomes" id="UP000198923"/>
    </source>
</evidence>
<dbReference type="InterPro" id="IPR050765">
    <property type="entry name" value="Riboflavin_Biosynth_HTPR"/>
</dbReference>
<dbReference type="Proteomes" id="UP000198923">
    <property type="component" value="Unassembled WGS sequence"/>
</dbReference>
<dbReference type="GO" id="GO:0008703">
    <property type="term" value="F:5-amino-6-(5-phosphoribosylamino)uracil reductase activity"/>
    <property type="evidence" value="ECO:0007669"/>
    <property type="project" value="InterPro"/>
</dbReference>
<dbReference type="PANTHER" id="PTHR38011">
    <property type="entry name" value="DIHYDROFOLATE REDUCTASE FAMILY PROTEIN (AFU_ORTHOLOGUE AFUA_8G06820)"/>
    <property type="match status" value="1"/>
</dbReference>
<dbReference type="GO" id="GO:0009231">
    <property type="term" value="P:riboflavin biosynthetic process"/>
    <property type="evidence" value="ECO:0007669"/>
    <property type="project" value="InterPro"/>
</dbReference>
<name>A0A1G8GWE1_9ACTN</name>
<evidence type="ECO:0000259" key="1">
    <source>
        <dbReference type="Pfam" id="PF01872"/>
    </source>
</evidence>
<dbReference type="RefSeq" id="WP_093173604.1">
    <property type="nucleotide sequence ID" value="NZ_FNCN01000029.1"/>
</dbReference>
<accession>A0A1G8GWE1</accession>
<protein>
    <submittedName>
        <fullName evidence="2">Dihydrofolate reductase</fullName>
    </submittedName>
</protein>
<dbReference type="Gene3D" id="3.40.430.10">
    <property type="entry name" value="Dihydrofolate Reductase, subunit A"/>
    <property type="match status" value="1"/>
</dbReference>
<proteinExistence type="predicted"/>
<dbReference type="PANTHER" id="PTHR38011:SF11">
    <property type="entry name" value="2,5-DIAMINO-6-RIBOSYLAMINO-4(3H)-PYRIMIDINONE 5'-PHOSPHATE REDUCTASE"/>
    <property type="match status" value="1"/>
</dbReference>